<name>A0ABW7XJG1_9MICO</name>
<feature type="domain" description="ABC transmembrane type-2" evidence="7">
    <location>
        <begin position="46"/>
        <end position="271"/>
    </location>
</feature>
<evidence type="ECO:0000256" key="4">
    <source>
        <dbReference type="ARBA" id="ARBA00023136"/>
    </source>
</evidence>
<evidence type="ECO:0000256" key="5">
    <source>
        <dbReference type="ARBA" id="ARBA00023251"/>
    </source>
</evidence>
<dbReference type="InterPro" id="IPR000412">
    <property type="entry name" value="ABC_2_transport"/>
</dbReference>
<dbReference type="InterPro" id="IPR013525">
    <property type="entry name" value="ABC2_TM"/>
</dbReference>
<dbReference type="PROSITE" id="PS51012">
    <property type="entry name" value="ABC_TM2"/>
    <property type="match status" value="1"/>
</dbReference>
<dbReference type="InterPro" id="IPR047817">
    <property type="entry name" value="ABC2_TM_bact-type"/>
</dbReference>
<feature type="transmembrane region" description="Helical" evidence="6">
    <location>
        <begin position="188"/>
        <end position="208"/>
    </location>
</feature>
<dbReference type="RefSeq" id="WP_397404551.1">
    <property type="nucleotide sequence ID" value="NZ_JBIRYI010000006.1"/>
</dbReference>
<evidence type="ECO:0000256" key="1">
    <source>
        <dbReference type="ARBA" id="ARBA00004141"/>
    </source>
</evidence>
<dbReference type="PANTHER" id="PTHR43229:SF2">
    <property type="entry name" value="NODULATION PROTEIN J"/>
    <property type="match status" value="1"/>
</dbReference>
<evidence type="ECO:0000313" key="9">
    <source>
        <dbReference type="Proteomes" id="UP001611580"/>
    </source>
</evidence>
<reference evidence="8 9" key="1">
    <citation type="submission" date="2024-10" db="EMBL/GenBank/DDBJ databases">
        <title>The Natural Products Discovery Center: Release of the First 8490 Sequenced Strains for Exploring Actinobacteria Biosynthetic Diversity.</title>
        <authorList>
            <person name="Kalkreuter E."/>
            <person name="Kautsar S.A."/>
            <person name="Yang D."/>
            <person name="Bader C.D."/>
            <person name="Teijaro C.N."/>
            <person name="Fluegel L."/>
            <person name="Davis C.M."/>
            <person name="Simpson J.R."/>
            <person name="Lauterbach L."/>
            <person name="Steele A.D."/>
            <person name="Gui C."/>
            <person name="Meng S."/>
            <person name="Li G."/>
            <person name="Viehrig K."/>
            <person name="Ye F."/>
            <person name="Su P."/>
            <person name="Kiefer A.F."/>
            <person name="Nichols A."/>
            <person name="Cepeda A.J."/>
            <person name="Yan W."/>
            <person name="Fan B."/>
            <person name="Jiang Y."/>
            <person name="Adhikari A."/>
            <person name="Zheng C.-J."/>
            <person name="Schuster L."/>
            <person name="Cowan T.M."/>
            <person name="Smanski M.J."/>
            <person name="Chevrette M.G."/>
            <person name="De Carvalho L.P.S."/>
            <person name="Shen B."/>
        </authorList>
    </citation>
    <scope>NUCLEOTIDE SEQUENCE [LARGE SCALE GENOMIC DNA]</scope>
    <source>
        <strain evidence="8 9">NPDC019481</strain>
    </source>
</reference>
<keyword evidence="6" id="KW-1003">Cell membrane</keyword>
<protein>
    <recommendedName>
        <fullName evidence="6">Transport permease protein</fullName>
    </recommendedName>
</protein>
<comment type="caution">
    <text evidence="8">The sequence shown here is derived from an EMBL/GenBank/DDBJ whole genome shotgun (WGS) entry which is preliminary data.</text>
</comment>
<comment type="similarity">
    <text evidence="6">Belongs to the ABC-2 integral membrane protein family.</text>
</comment>
<dbReference type="InterPro" id="IPR051784">
    <property type="entry name" value="Nod_factor_ABC_transporter"/>
</dbReference>
<feature type="transmembrane region" description="Helical" evidence="6">
    <location>
        <begin position="48"/>
        <end position="75"/>
    </location>
</feature>
<sequence>MTTDRSTGRSTQGVRQQTIKGRPAGFWRDLASVAIRALRQIPREPEAIIPALVIPVFFFVVNVGALSDVASVAGIDDFKAFQIPVAIVFAVTGVSRASALVTDITGGYFDRLLLAPMHRTSLLLGLMVADLVLVIALSVPVLALGFALGVRFATGVAGVVAFLLLAGFWGLAFTGFPYAIALRTGNPAAVSSSFLLFFPFAFLTTSFLPLDALTGWLATIAVYNPVTYLLAALRSLIMDGWDGTALWQGAASIAAVALVSFTVAFRALAGRTSRA</sequence>
<accession>A0ABW7XJG1</accession>
<keyword evidence="6" id="KW-0813">Transport</keyword>
<comment type="subcellular location">
    <subcellularLocation>
        <location evidence="6">Cell membrane</location>
        <topology evidence="6">Multi-pass membrane protein</topology>
    </subcellularLocation>
    <subcellularLocation>
        <location evidence="1">Membrane</location>
        <topology evidence="1">Multi-pass membrane protein</topology>
    </subcellularLocation>
</comment>
<keyword evidence="9" id="KW-1185">Reference proteome</keyword>
<dbReference type="PIRSF" id="PIRSF006648">
    <property type="entry name" value="DrrB"/>
    <property type="match status" value="1"/>
</dbReference>
<evidence type="ECO:0000256" key="2">
    <source>
        <dbReference type="ARBA" id="ARBA00022692"/>
    </source>
</evidence>
<dbReference type="PANTHER" id="PTHR43229">
    <property type="entry name" value="NODULATION PROTEIN J"/>
    <property type="match status" value="1"/>
</dbReference>
<feature type="transmembrane region" description="Helical" evidence="6">
    <location>
        <begin position="152"/>
        <end position="176"/>
    </location>
</feature>
<keyword evidence="4 6" id="KW-0472">Membrane</keyword>
<dbReference type="Pfam" id="PF01061">
    <property type="entry name" value="ABC2_membrane"/>
    <property type="match status" value="1"/>
</dbReference>
<evidence type="ECO:0000259" key="7">
    <source>
        <dbReference type="PROSITE" id="PS51012"/>
    </source>
</evidence>
<feature type="transmembrane region" description="Helical" evidence="6">
    <location>
        <begin position="81"/>
        <end position="101"/>
    </location>
</feature>
<keyword evidence="5" id="KW-0046">Antibiotic resistance</keyword>
<keyword evidence="2 6" id="KW-0812">Transmembrane</keyword>
<evidence type="ECO:0000313" key="8">
    <source>
        <dbReference type="EMBL" id="MFI2487663.1"/>
    </source>
</evidence>
<evidence type="ECO:0000256" key="6">
    <source>
        <dbReference type="RuleBase" id="RU361157"/>
    </source>
</evidence>
<feature type="transmembrane region" description="Helical" evidence="6">
    <location>
        <begin position="122"/>
        <end position="146"/>
    </location>
</feature>
<proteinExistence type="inferred from homology"/>
<gene>
    <name evidence="8" type="ORF">ACH47X_12170</name>
</gene>
<feature type="transmembrane region" description="Helical" evidence="6">
    <location>
        <begin position="245"/>
        <end position="269"/>
    </location>
</feature>
<dbReference type="EMBL" id="JBIRYI010000006">
    <property type="protein sequence ID" value="MFI2487663.1"/>
    <property type="molecule type" value="Genomic_DNA"/>
</dbReference>
<evidence type="ECO:0000256" key="3">
    <source>
        <dbReference type="ARBA" id="ARBA00022989"/>
    </source>
</evidence>
<organism evidence="8 9">
    <name type="scientific">Promicromonospora kroppenstedtii</name>
    <dbReference type="NCBI Taxonomy" id="440482"/>
    <lineage>
        <taxon>Bacteria</taxon>
        <taxon>Bacillati</taxon>
        <taxon>Actinomycetota</taxon>
        <taxon>Actinomycetes</taxon>
        <taxon>Micrococcales</taxon>
        <taxon>Promicromonosporaceae</taxon>
        <taxon>Promicromonospora</taxon>
    </lineage>
</organism>
<keyword evidence="3 6" id="KW-1133">Transmembrane helix</keyword>
<dbReference type="Proteomes" id="UP001611580">
    <property type="component" value="Unassembled WGS sequence"/>
</dbReference>